<dbReference type="Proteomes" id="UP000249555">
    <property type="component" value="Unassembled WGS sequence"/>
</dbReference>
<evidence type="ECO:0000313" key="2">
    <source>
        <dbReference type="EMBL" id="PZO75367.1"/>
    </source>
</evidence>
<keyword evidence="1" id="KW-0472">Membrane</keyword>
<dbReference type="GO" id="GO:0005886">
    <property type="term" value="C:plasma membrane"/>
    <property type="evidence" value="ECO:0007669"/>
    <property type="project" value="TreeGrafter"/>
</dbReference>
<sequence>MAALFPIIIVLLAGIGLAVQPPTNAALAKASGSVWLASLVSFAMGTAILFAIWAAADRTMPATLKGAPGWAWLGGLYGACFVAALAYASPRLGLASALTIAVASQLVTALVLDRFGLLGLSAQPISLMRIAGVLLVIGGVLLVRAG</sequence>
<name>A0A2W4Z1L9_9SPHN</name>
<evidence type="ECO:0000256" key="1">
    <source>
        <dbReference type="SAM" id="Phobius"/>
    </source>
</evidence>
<feature type="transmembrane region" description="Helical" evidence="1">
    <location>
        <begin position="34"/>
        <end position="55"/>
    </location>
</feature>
<organism evidence="2 3">
    <name type="scientific">Sphingomonas taxi</name>
    <dbReference type="NCBI Taxonomy" id="1549858"/>
    <lineage>
        <taxon>Bacteria</taxon>
        <taxon>Pseudomonadati</taxon>
        <taxon>Pseudomonadota</taxon>
        <taxon>Alphaproteobacteria</taxon>
        <taxon>Sphingomonadales</taxon>
        <taxon>Sphingomonadaceae</taxon>
        <taxon>Sphingomonas</taxon>
    </lineage>
</organism>
<dbReference type="PANTHER" id="PTHR34821">
    <property type="entry name" value="INNER MEMBRANE PROTEIN YDCZ"/>
    <property type="match status" value="1"/>
</dbReference>
<accession>A0A2W4Z1L9</accession>
<dbReference type="PANTHER" id="PTHR34821:SF2">
    <property type="entry name" value="INNER MEMBRANE PROTEIN YDCZ"/>
    <property type="match status" value="1"/>
</dbReference>
<reference evidence="2 3" key="1">
    <citation type="submission" date="2017-08" db="EMBL/GenBank/DDBJ databases">
        <title>Infants hospitalized years apart are colonized by the same room-sourced microbial strains.</title>
        <authorList>
            <person name="Brooks B."/>
            <person name="Olm M.R."/>
            <person name="Firek B.A."/>
            <person name="Baker R."/>
            <person name="Thomas B.C."/>
            <person name="Morowitz M.J."/>
            <person name="Banfield J.F."/>
        </authorList>
    </citation>
    <scope>NUCLEOTIDE SEQUENCE [LARGE SCALE GENOMIC DNA]</scope>
    <source>
        <strain evidence="2">S2_018_000_R3_119</strain>
    </source>
</reference>
<evidence type="ECO:0008006" key="4">
    <source>
        <dbReference type="Google" id="ProtNLM"/>
    </source>
</evidence>
<gene>
    <name evidence="2" type="ORF">DI640_05000</name>
</gene>
<dbReference type="EMBL" id="QFMX01000004">
    <property type="protein sequence ID" value="PZO75367.1"/>
    <property type="molecule type" value="Genomic_DNA"/>
</dbReference>
<proteinExistence type="predicted"/>
<dbReference type="AlphaFoldDB" id="A0A2W4Z1L9"/>
<dbReference type="InterPro" id="IPR006750">
    <property type="entry name" value="YdcZ"/>
</dbReference>
<comment type="caution">
    <text evidence="2">The sequence shown here is derived from an EMBL/GenBank/DDBJ whole genome shotgun (WGS) entry which is preliminary data.</text>
</comment>
<keyword evidence="1" id="KW-1133">Transmembrane helix</keyword>
<keyword evidence="1" id="KW-0812">Transmembrane</keyword>
<feature type="transmembrane region" description="Helical" evidence="1">
    <location>
        <begin position="127"/>
        <end position="145"/>
    </location>
</feature>
<feature type="transmembrane region" description="Helical" evidence="1">
    <location>
        <begin position="67"/>
        <end position="88"/>
    </location>
</feature>
<evidence type="ECO:0000313" key="3">
    <source>
        <dbReference type="Proteomes" id="UP000249555"/>
    </source>
</evidence>
<dbReference type="Pfam" id="PF04657">
    <property type="entry name" value="DMT_YdcZ"/>
    <property type="match status" value="1"/>
</dbReference>
<feature type="transmembrane region" description="Helical" evidence="1">
    <location>
        <begin position="94"/>
        <end position="115"/>
    </location>
</feature>
<protein>
    <recommendedName>
        <fullName evidence="4">EamA-like transporter family protein</fullName>
    </recommendedName>
</protein>